<feature type="domain" description="RING-type" evidence="9">
    <location>
        <begin position="493"/>
        <end position="534"/>
    </location>
</feature>
<dbReference type="InterPro" id="IPR001841">
    <property type="entry name" value="Znf_RING"/>
</dbReference>
<dbReference type="PANTHER" id="PTHR22937">
    <property type="entry name" value="E3 UBIQUITIN-PROTEIN LIGASE RNF165"/>
    <property type="match status" value="1"/>
</dbReference>
<comment type="catalytic activity">
    <reaction evidence="1">
        <text>S-ubiquitinyl-[E2 ubiquitin-conjugating enzyme]-L-cysteine + [acceptor protein]-L-lysine = [E2 ubiquitin-conjugating enzyme]-L-cysteine + N(6)-ubiquitinyl-[acceptor protein]-L-lysine.</text>
        <dbReference type="EC" id="2.3.2.27"/>
    </reaction>
</comment>
<evidence type="ECO:0000259" key="9">
    <source>
        <dbReference type="PROSITE" id="PS50089"/>
    </source>
</evidence>
<name>A0AAF0X2H3_DAUCS</name>
<dbReference type="CDD" id="cd16469">
    <property type="entry name" value="RING-H2_RNF24-like"/>
    <property type="match status" value="1"/>
</dbReference>
<evidence type="ECO:0000256" key="7">
    <source>
        <dbReference type="ARBA" id="ARBA00022833"/>
    </source>
</evidence>
<keyword evidence="11" id="KW-1185">Reference proteome</keyword>
<evidence type="ECO:0000256" key="8">
    <source>
        <dbReference type="PROSITE-ProRule" id="PRU00175"/>
    </source>
</evidence>
<evidence type="ECO:0000256" key="5">
    <source>
        <dbReference type="ARBA" id="ARBA00022771"/>
    </source>
</evidence>
<dbReference type="InterPro" id="IPR013083">
    <property type="entry name" value="Znf_RING/FYVE/PHD"/>
</dbReference>
<reference evidence="10" key="2">
    <citation type="submission" date="2022-03" db="EMBL/GenBank/DDBJ databases">
        <title>Draft title - Genomic analysis of global carrot germplasm unveils the trajectory of domestication and the origin of high carotenoid orange carrot.</title>
        <authorList>
            <person name="Iorizzo M."/>
            <person name="Ellison S."/>
            <person name="Senalik D."/>
            <person name="Macko-Podgorni A."/>
            <person name="Grzebelus D."/>
            <person name="Bostan H."/>
            <person name="Rolling W."/>
            <person name="Curaba J."/>
            <person name="Simon P."/>
        </authorList>
    </citation>
    <scope>NUCLEOTIDE SEQUENCE</scope>
    <source>
        <tissue evidence="10">Leaf</tissue>
    </source>
</reference>
<evidence type="ECO:0000256" key="4">
    <source>
        <dbReference type="ARBA" id="ARBA00022723"/>
    </source>
</evidence>
<dbReference type="GO" id="GO:0008270">
    <property type="term" value="F:zinc ion binding"/>
    <property type="evidence" value="ECO:0007669"/>
    <property type="project" value="UniProtKB-KW"/>
</dbReference>
<proteinExistence type="predicted"/>
<dbReference type="KEGG" id="dcr:108223952"/>
<evidence type="ECO:0000256" key="6">
    <source>
        <dbReference type="ARBA" id="ARBA00022786"/>
    </source>
</evidence>
<accession>A0AAF0X2H3</accession>
<keyword evidence="4" id="KW-0479">Metal-binding</keyword>
<dbReference type="PROSITE" id="PS50089">
    <property type="entry name" value="ZF_RING_2"/>
    <property type="match status" value="1"/>
</dbReference>
<organism evidence="10 11">
    <name type="scientific">Daucus carota subsp. sativus</name>
    <name type="common">Carrot</name>
    <dbReference type="NCBI Taxonomy" id="79200"/>
    <lineage>
        <taxon>Eukaryota</taxon>
        <taxon>Viridiplantae</taxon>
        <taxon>Streptophyta</taxon>
        <taxon>Embryophyta</taxon>
        <taxon>Tracheophyta</taxon>
        <taxon>Spermatophyta</taxon>
        <taxon>Magnoliopsida</taxon>
        <taxon>eudicotyledons</taxon>
        <taxon>Gunneridae</taxon>
        <taxon>Pentapetalae</taxon>
        <taxon>asterids</taxon>
        <taxon>campanulids</taxon>
        <taxon>Apiales</taxon>
        <taxon>Apiaceae</taxon>
        <taxon>Apioideae</taxon>
        <taxon>Scandiceae</taxon>
        <taxon>Daucinae</taxon>
        <taxon>Daucus</taxon>
        <taxon>Daucus sect. Daucus</taxon>
    </lineage>
</organism>
<sequence length="544" mass="59585">MGHRNIPYSGPVTDIEMDQHGQAHFSPYGSIANFPQPNAILAAPGNRNNFDVHHLPEHHGSYGMPLYNSVQHQYPARDIDFVASAASNHYSMYMAPSSSARGFPVPLNSGPFDQFLSSSHHGIDFSADNYARNAQFMDGLGGSFKRKNAEVLPRNFQYYSSAGASSSVAPIIARPVESDFGPREVSFTVPDSRGNDLSSVMDVGSHRSMRNRPSSVGVDSLVPHNPNHLIRAQYPGQAFQTAATPWMDQQFNGNAGDAGTLTWNQTHTLPYLHGNFNGSCMEAANIGVHAYQVTANRSPAALFPPPPILPGHFNLHHPSPPLPPLQGARGRSLELHPQVVTSSQRPSTSGTAQASMNAIQDSGEMICRFVGSGQPGGLRIYRPQRRELMLDATARQRNLHHLRVLPEDGVALLELSDYNGMGDSVDHHREMRLDIDNMSYEELLALGEQIGSVGSGLSEEFITGRLKSNTYTLSRSSSNVGDATSMDQELNFCVVCQTEYKDEEKMGILDCGHEYHLECIKKWLLVKNTCPICKSAALTTESEE</sequence>
<gene>
    <name evidence="10" type="ORF">DCAR_0519568</name>
</gene>
<evidence type="ECO:0000256" key="3">
    <source>
        <dbReference type="ARBA" id="ARBA00022679"/>
    </source>
</evidence>
<evidence type="ECO:0000313" key="11">
    <source>
        <dbReference type="Proteomes" id="UP000077755"/>
    </source>
</evidence>
<dbReference type="Pfam" id="PF13639">
    <property type="entry name" value="zf-RING_2"/>
    <property type="match status" value="1"/>
</dbReference>
<dbReference type="EC" id="2.3.2.27" evidence="2"/>
<dbReference type="EMBL" id="CP093347">
    <property type="protein sequence ID" value="WOH00210.1"/>
    <property type="molecule type" value="Genomic_DNA"/>
</dbReference>
<evidence type="ECO:0000313" key="10">
    <source>
        <dbReference type="EMBL" id="WOH00210.1"/>
    </source>
</evidence>
<evidence type="ECO:0000256" key="2">
    <source>
        <dbReference type="ARBA" id="ARBA00012483"/>
    </source>
</evidence>
<dbReference type="PANTHER" id="PTHR22937:SF222">
    <property type="entry name" value="RING-TYPE E3 UBIQUITIN TRANSFERASE"/>
    <property type="match status" value="1"/>
</dbReference>
<dbReference type="SMART" id="SM00184">
    <property type="entry name" value="RING"/>
    <property type="match status" value="1"/>
</dbReference>
<dbReference type="Proteomes" id="UP000077755">
    <property type="component" value="Chromosome 5"/>
</dbReference>
<dbReference type="GO" id="GO:0005634">
    <property type="term" value="C:nucleus"/>
    <property type="evidence" value="ECO:0007669"/>
    <property type="project" value="TreeGrafter"/>
</dbReference>
<dbReference type="AlphaFoldDB" id="A0AAF0X2H3"/>
<evidence type="ECO:0000256" key="1">
    <source>
        <dbReference type="ARBA" id="ARBA00000900"/>
    </source>
</evidence>
<dbReference type="InterPro" id="IPR045191">
    <property type="entry name" value="MBR1/2-like"/>
</dbReference>
<protein>
    <recommendedName>
        <fullName evidence="2">RING-type E3 ubiquitin transferase</fullName>
        <ecNumber evidence="2">2.3.2.27</ecNumber>
    </recommendedName>
</protein>
<keyword evidence="6" id="KW-0833">Ubl conjugation pathway</keyword>
<dbReference type="Gene3D" id="3.30.40.10">
    <property type="entry name" value="Zinc/RING finger domain, C3HC4 (zinc finger)"/>
    <property type="match status" value="1"/>
</dbReference>
<reference evidence="10" key="1">
    <citation type="journal article" date="2016" name="Nat. Genet.">
        <title>A high-quality carrot genome assembly provides new insights into carotenoid accumulation and asterid genome evolution.</title>
        <authorList>
            <person name="Iorizzo M."/>
            <person name="Ellison S."/>
            <person name="Senalik D."/>
            <person name="Zeng P."/>
            <person name="Satapoomin P."/>
            <person name="Huang J."/>
            <person name="Bowman M."/>
            <person name="Iovene M."/>
            <person name="Sanseverino W."/>
            <person name="Cavagnaro P."/>
            <person name="Yildiz M."/>
            <person name="Macko-Podgorni A."/>
            <person name="Moranska E."/>
            <person name="Grzebelus E."/>
            <person name="Grzebelus D."/>
            <person name="Ashrafi H."/>
            <person name="Zheng Z."/>
            <person name="Cheng S."/>
            <person name="Spooner D."/>
            <person name="Van Deynze A."/>
            <person name="Simon P."/>
        </authorList>
    </citation>
    <scope>NUCLEOTIDE SEQUENCE</scope>
    <source>
        <tissue evidence="10">Leaf</tissue>
    </source>
</reference>
<keyword evidence="7" id="KW-0862">Zinc</keyword>
<keyword evidence="3" id="KW-0808">Transferase</keyword>
<dbReference type="GO" id="GO:0061630">
    <property type="term" value="F:ubiquitin protein ligase activity"/>
    <property type="evidence" value="ECO:0007669"/>
    <property type="project" value="UniProtKB-EC"/>
</dbReference>
<keyword evidence="5 8" id="KW-0863">Zinc-finger</keyword>
<dbReference type="SUPFAM" id="SSF57850">
    <property type="entry name" value="RING/U-box"/>
    <property type="match status" value="1"/>
</dbReference>